<keyword evidence="3" id="KW-1185">Reference proteome</keyword>
<sequence>MKNDTTFKELKNSGYTDKTINQEIQANLIAKIKAKEPVFEGLYGYEDTVIPQLKKAILAGHHINLLGLRGQAKTRIARSMVNLLDEYMPIVKGSEINDSPFQPISKYARDLVAELGNETPISWVHRSDRFFEKLATPDVNIADLIGDIDPIKAATLKLPYSDERVLHYGMIPRANRSIFVLNELPDLQARIQVSLFNILQEGDIQIRGFQLRMPLDIQFVFTANPEDYTNRGSIVTPLKDRIGSQIFTHYPKSVELAKQITEQEALISPEDRDKIQISELAKNLLEEVAFVARDSEYVDAKSGVSARLTISAMENLFAAAKLRLLETDSEKTNIRLLDFMSIIPSITGKIELVYEGEQEGADHVAKILIDQAIMRLFEDIFPRISKLEKEGIKTPYTDLIQWFSKNQLELNYADTDEEFYAKLSKIEPLTTVVKENASELSQEDQNFCKELVLWALTISKKLDKSENQADYTFDSADVRQYFRN</sequence>
<dbReference type="Gene3D" id="3.40.50.300">
    <property type="entry name" value="P-loop containing nucleotide triphosphate hydrolases"/>
    <property type="match status" value="1"/>
</dbReference>
<dbReference type="PANTHER" id="PTHR30267:SF2">
    <property type="entry name" value="PROTEIN PRKA"/>
    <property type="match status" value="1"/>
</dbReference>
<dbReference type="PANTHER" id="PTHR30267">
    <property type="entry name" value="PROTEIN KINASE PRKA"/>
    <property type="match status" value="1"/>
</dbReference>
<dbReference type="GO" id="GO:0005524">
    <property type="term" value="F:ATP binding"/>
    <property type="evidence" value="ECO:0007669"/>
    <property type="project" value="InterPro"/>
</dbReference>
<dbReference type="Pfam" id="PF00158">
    <property type="entry name" value="Sigma54_activat"/>
    <property type="match status" value="1"/>
</dbReference>
<feature type="domain" description="Sigma-54 factor interaction" evidence="1">
    <location>
        <begin position="167"/>
        <end position="224"/>
    </location>
</feature>
<dbReference type="STRING" id="363331.RM51_05355"/>
<reference evidence="2 3" key="1">
    <citation type="submission" date="2014-12" db="EMBL/GenBank/DDBJ databases">
        <title>Genome sequencing of Chryseobacterium taiwanense TPW19.</title>
        <authorList>
            <person name="Tan P.W."/>
            <person name="Chan K.-G."/>
        </authorList>
    </citation>
    <scope>NUCLEOTIDE SEQUENCE [LARGE SCALE GENOMIC DNA]</scope>
    <source>
        <strain evidence="2 3">TPW19</strain>
    </source>
</reference>
<organism evidence="2 3">
    <name type="scientific">Chryseobacterium taiwanense</name>
    <dbReference type="NCBI Taxonomy" id="363331"/>
    <lineage>
        <taxon>Bacteria</taxon>
        <taxon>Pseudomonadati</taxon>
        <taxon>Bacteroidota</taxon>
        <taxon>Flavobacteriia</taxon>
        <taxon>Flavobacteriales</taxon>
        <taxon>Weeksellaceae</taxon>
        <taxon>Chryseobacterium group</taxon>
        <taxon>Chryseobacterium</taxon>
    </lineage>
</organism>
<dbReference type="AlphaFoldDB" id="A0A0B4D5X9"/>
<dbReference type="OrthoDB" id="9760760at2"/>
<dbReference type="InterPro" id="IPR002078">
    <property type="entry name" value="Sigma_54_int"/>
</dbReference>
<dbReference type="SUPFAM" id="SSF52540">
    <property type="entry name" value="P-loop containing nucleoside triphosphate hydrolases"/>
    <property type="match status" value="1"/>
</dbReference>
<evidence type="ECO:0000313" key="2">
    <source>
        <dbReference type="EMBL" id="KIC64142.1"/>
    </source>
</evidence>
<name>A0A0B4D5X9_9FLAO</name>
<comment type="caution">
    <text evidence="2">The sequence shown here is derived from an EMBL/GenBank/DDBJ whole genome shotgun (WGS) entry which is preliminary data.</text>
</comment>
<dbReference type="RefSeq" id="WP_039365891.1">
    <property type="nucleotide sequence ID" value="NZ_JWTA01000004.1"/>
</dbReference>
<dbReference type="GO" id="GO:0004672">
    <property type="term" value="F:protein kinase activity"/>
    <property type="evidence" value="ECO:0007669"/>
    <property type="project" value="TreeGrafter"/>
</dbReference>
<gene>
    <name evidence="2" type="ORF">RM51_05355</name>
</gene>
<dbReference type="GO" id="GO:0006355">
    <property type="term" value="P:regulation of DNA-templated transcription"/>
    <property type="evidence" value="ECO:0007669"/>
    <property type="project" value="InterPro"/>
</dbReference>
<evidence type="ECO:0000259" key="1">
    <source>
        <dbReference type="Pfam" id="PF00158"/>
    </source>
</evidence>
<proteinExistence type="predicted"/>
<accession>A0A0B4D5X9</accession>
<evidence type="ECO:0000313" key="3">
    <source>
        <dbReference type="Proteomes" id="UP000031167"/>
    </source>
</evidence>
<dbReference type="InterPro" id="IPR027417">
    <property type="entry name" value="P-loop_NTPase"/>
</dbReference>
<dbReference type="Proteomes" id="UP000031167">
    <property type="component" value="Unassembled WGS sequence"/>
</dbReference>
<protein>
    <submittedName>
        <fullName evidence="2">Magnesium chelatase</fullName>
    </submittedName>
</protein>
<dbReference type="EMBL" id="JWTA01000004">
    <property type="protein sequence ID" value="KIC64142.1"/>
    <property type="molecule type" value="Genomic_DNA"/>
</dbReference>